<evidence type="ECO:0000259" key="7">
    <source>
        <dbReference type="PROSITE" id="PS50883"/>
    </source>
</evidence>
<evidence type="ECO:0000259" key="8">
    <source>
        <dbReference type="PROSITE" id="PS50887"/>
    </source>
</evidence>
<dbReference type="SMART" id="SM00052">
    <property type="entry name" value="EAL"/>
    <property type="match status" value="1"/>
</dbReference>
<evidence type="ECO:0000256" key="6">
    <source>
        <dbReference type="SAM" id="Phobius"/>
    </source>
</evidence>
<dbReference type="InterPro" id="IPR029787">
    <property type="entry name" value="Nucleotide_cyclase"/>
</dbReference>
<name>A0A926DLB0_9FIRM</name>
<feature type="transmembrane region" description="Helical" evidence="6">
    <location>
        <begin position="312"/>
        <end position="334"/>
    </location>
</feature>
<dbReference type="Pfam" id="PF00990">
    <property type="entry name" value="GGDEF"/>
    <property type="match status" value="1"/>
</dbReference>
<dbReference type="PANTHER" id="PTHR33121:SF70">
    <property type="entry name" value="SIGNALING PROTEIN YKOW"/>
    <property type="match status" value="1"/>
</dbReference>
<evidence type="ECO:0000256" key="1">
    <source>
        <dbReference type="ARBA" id="ARBA00004651"/>
    </source>
</evidence>
<dbReference type="InterPro" id="IPR035919">
    <property type="entry name" value="EAL_sf"/>
</dbReference>
<reference evidence="9" key="1">
    <citation type="submission" date="2020-08" db="EMBL/GenBank/DDBJ databases">
        <title>Genome public.</title>
        <authorList>
            <person name="Liu C."/>
            <person name="Sun Q."/>
        </authorList>
    </citation>
    <scope>NUCLEOTIDE SEQUENCE</scope>
    <source>
        <strain evidence="9">H8</strain>
    </source>
</reference>
<accession>A0A926DLB0</accession>
<dbReference type="CDD" id="cd01949">
    <property type="entry name" value="GGDEF"/>
    <property type="match status" value="1"/>
</dbReference>
<evidence type="ECO:0000256" key="2">
    <source>
        <dbReference type="ARBA" id="ARBA00022475"/>
    </source>
</evidence>
<evidence type="ECO:0000256" key="4">
    <source>
        <dbReference type="ARBA" id="ARBA00022989"/>
    </source>
</evidence>
<dbReference type="InterPro" id="IPR050706">
    <property type="entry name" value="Cyclic-di-GMP_PDE-like"/>
</dbReference>
<gene>
    <name evidence="9" type="ORF">H8698_02440</name>
</gene>
<dbReference type="SUPFAM" id="SSF141868">
    <property type="entry name" value="EAL domain-like"/>
    <property type="match status" value="1"/>
</dbReference>
<dbReference type="InterPro" id="IPR043128">
    <property type="entry name" value="Rev_trsase/Diguanyl_cyclase"/>
</dbReference>
<dbReference type="PROSITE" id="PS50883">
    <property type="entry name" value="EAL"/>
    <property type="match status" value="1"/>
</dbReference>
<dbReference type="Pfam" id="PF02743">
    <property type="entry name" value="dCache_1"/>
    <property type="match status" value="1"/>
</dbReference>
<evidence type="ECO:0000313" key="10">
    <source>
        <dbReference type="Proteomes" id="UP000611762"/>
    </source>
</evidence>
<keyword evidence="3 6" id="KW-0812">Transmembrane</keyword>
<dbReference type="NCBIfam" id="TIGR00254">
    <property type="entry name" value="GGDEF"/>
    <property type="match status" value="1"/>
</dbReference>
<dbReference type="EMBL" id="JACRSU010000001">
    <property type="protein sequence ID" value="MBC8539832.1"/>
    <property type="molecule type" value="Genomic_DNA"/>
</dbReference>
<dbReference type="PROSITE" id="PS50887">
    <property type="entry name" value="GGDEF"/>
    <property type="match status" value="1"/>
</dbReference>
<dbReference type="Gene3D" id="3.30.450.20">
    <property type="entry name" value="PAS domain"/>
    <property type="match status" value="1"/>
</dbReference>
<dbReference type="Proteomes" id="UP000611762">
    <property type="component" value="Unassembled WGS sequence"/>
</dbReference>
<dbReference type="Gene3D" id="3.20.20.450">
    <property type="entry name" value="EAL domain"/>
    <property type="match status" value="1"/>
</dbReference>
<feature type="domain" description="GGDEF" evidence="8">
    <location>
        <begin position="378"/>
        <end position="507"/>
    </location>
</feature>
<organism evidence="9 10">
    <name type="scientific">Congzhengia minquanensis</name>
    <dbReference type="NCBI Taxonomy" id="2763657"/>
    <lineage>
        <taxon>Bacteria</taxon>
        <taxon>Bacillati</taxon>
        <taxon>Bacillota</taxon>
        <taxon>Clostridia</taxon>
        <taxon>Eubacteriales</taxon>
        <taxon>Oscillospiraceae</taxon>
        <taxon>Congzhengia</taxon>
    </lineage>
</organism>
<protein>
    <submittedName>
        <fullName evidence="9">EAL domain-containing protein</fullName>
    </submittedName>
</protein>
<dbReference type="InterPro" id="IPR033479">
    <property type="entry name" value="dCache_1"/>
</dbReference>
<keyword evidence="10" id="KW-1185">Reference proteome</keyword>
<dbReference type="Pfam" id="PF00563">
    <property type="entry name" value="EAL"/>
    <property type="match status" value="1"/>
</dbReference>
<comment type="subcellular location">
    <subcellularLocation>
        <location evidence="1">Cell membrane</location>
        <topology evidence="1">Multi-pass membrane protein</topology>
    </subcellularLocation>
</comment>
<keyword evidence="2" id="KW-1003">Cell membrane</keyword>
<keyword evidence="4 6" id="KW-1133">Transmembrane helix</keyword>
<dbReference type="SMART" id="SM00267">
    <property type="entry name" value="GGDEF"/>
    <property type="match status" value="1"/>
</dbReference>
<dbReference type="CDD" id="cd01948">
    <property type="entry name" value="EAL"/>
    <property type="match status" value="1"/>
</dbReference>
<dbReference type="GO" id="GO:0005886">
    <property type="term" value="C:plasma membrane"/>
    <property type="evidence" value="ECO:0007669"/>
    <property type="project" value="UniProtKB-SubCell"/>
</dbReference>
<dbReference type="Gene3D" id="3.30.70.270">
    <property type="match status" value="1"/>
</dbReference>
<evidence type="ECO:0000256" key="5">
    <source>
        <dbReference type="ARBA" id="ARBA00023136"/>
    </source>
</evidence>
<feature type="domain" description="EAL" evidence="7">
    <location>
        <begin position="516"/>
        <end position="769"/>
    </location>
</feature>
<feature type="transmembrane region" description="Helical" evidence="6">
    <location>
        <begin position="37"/>
        <end position="59"/>
    </location>
</feature>
<proteinExistence type="predicted"/>
<comment type="caution">
    <text evidence="9">The sequence shown here is derived from an EMBL/GenBank/DDBJ whole genome shotgun (WGS) entry which is preliminary data.</text>
</comment>
<dbReference type="RefSeq" id="WP_249311024.1">
    <property type="nucleotide sequence ID" value="NZ_JACRSU010000001.1"/>
</dbReference>
<dbReference type="AlphaFoldDB" id="A0A926DLB0"/>
<sequence length="773" mass="87422">MKQVSRSNTAAAANGPPFSVIEKFVDKREKEKKTWPGLGPFPILLLCVMLASLIVYQFFGARAAEQKIYATLSDLADQETRTVQSNLNGQFSTLEALSAEFMSQTNFELSDITARMRAIVLVSDFTKISVAGQDGKAYDNDGEVVDCKNRQYFKEAMLGKRAIERLDASQVKEGHTRFIIAVPIKKGSSVKGAVIGVYNEKMFDNVISATSFQGQGVSALVTSDGTILTKNQNSVLNGFDNLFNVLTTEALDRKFSTEVMQERLKNGEEFFVHYKTSFGRHYVVSKPLGINNWSICYAVPDSAFLNERRADFIGNLLLGSAILVCSLLLFFLILNKQNKIEKLHKRQVEQYSRDGLTGLLNERGFEIWANEILRRSDRPYYIVCYDVNNFAVYNNLMGLDGGNDVLKTLASVSLSSKQDKEICARLYADEFVCLLTADSIDGLFQKIYQVNSRFRDKADGHNHILISYGVFEITDKAMPVRQMVDCAKTAKKAVKGNYNQFIGIYTEEMKLLKTEERQLIFRMEDALENGEFYAVYQPKFGAKTRSVVSCEALVRWRYDGRVITPDKFIGLFEENGFILKLDIYMFELVCKTLREFIRGGIAPVPVAVNFSQIHIYEPDFPERLMEIITRYQIPPSYIEIEFTETAMSSDVALSVQTIQQLKRRGFTVAMDDFGSGYSSLTLLRSLPVDVVKLDRGFLAGNETDERGKCVIRSVIKLSKQLKFETVAEGVETKEQMELCIGYGCDIMQGYYFSKPLPEEEFKALLKNKTENKK</sequence>
<dbReference type="InterPro" id="IPR001633">
    <property type="entry name" value="EAL_dom"/>
</dbReference>
<dbReference type="InterPro" id="IPR000160">
    <property type="entry name" value="GGDEF_dom"/>
</dbReference>
<dbReference type="GO" id="GO:0071111">
    <property type="term" value="F:cyclic-guanylate-specific phosphodiesterase activity"/>
    <property type="evidence" value="ECO:0007669"/>
    <property type="project" value="InterPro"/>
</dbReference>
<dbReference type="SUPFAM" id="SSF55073">
    <property type="entry name" value="Nucleotide cyclase"/>
    <property type="match status" value="1"/>
</dbReference>
<dbReference type="PANTHER" id="PTHR33121">
    <property type="entry name" value="CYCLIC DI-GMP PHOSPHODIESTERASE PDEF"/>
    <property type="match status" value="1"/>
</dbReference>
<keyword evidence="5 6" id="KW-0472">Membrane</keyword>
<evidence type="ECO:0000256" key="3">
    <source>
        <dbReference type="ARBA" id="ARBA00022692"/>
    </source>
</evidence>
<evidence type="ECO:0000313" key="9">
    <source>
        <dbReference type="EMBL" id="MBC8539832.1"/>
    </source>
</evidence>